<dbReference type="SMART" id="SM00939">
    <property type="entry name" value="PepX_C"/>
    <property type="match status" value="1"/>
</dbReference>
<accession>A0ABU2GZD0</accession>
<evidence type="ECO:0000259" key="2">
    <source>
        <dbReference type="SMART" id="SM00939"/>
    </source>
</evidence>
<sequence length="386" mass="44101">MYRNDIFFGGVRDAQFNNSIIEETYGEGRIEDVPAMAQRYPPFNEYWAEKVADVEKVDVPTYVVGSWTNPVHSRGTSWAWERLRTEHRWLRVHNTMEWPDYYSDEAVYDLRRFFDRYLKGIENDWESTPRVRLSVLDPGGKDSINKAYSEFPLPTTQYRPLYLDGAKGGLSSDLPSQESSVRYSSDDGASIVHFTHTFEEDTEVIGHVSLRLWVEVDGHNDADLHVWLRKFDAKGGPLTHFVLPFPELVQKGIKSVAKLKPVQARMPGGALYGGPWGKQKVALRALDPERSTPGQPFHKNDRVRTGRARSDRSGRHLVVADEYAFPQGRAVPSPDRRLQHARGLPARNSRGTEREPRNTHSSYWGAVRFAPPAPVLPIGRSRRGYW</sequence>
<dbReference type="SUPFAM" id="SSF53474">
    <property type="entry name" value="alpha/beta-Hydrolases"/>
    <property type="match status" value="1"/>
</dbReference>
<keyword evidence="4" id="KW-1185">Reference proteome</keyword>
<dbReference type="InterPro" id="IPR008979">
    <property type="entry name" value="Galactose-bd-like_sf"/>
</dbReference>
<dbReference type="InterPro" id="IPR013736">
    <property type="entry name" value="Xaa-Pro_dipept_C"/>
</dbReference>
<dbReference type="EMBL" id="JAVLUS010000037">
    <property type="protein sequence ID" value="MDS1116823.1"/>
    <property type="molecule type" value="Genomic_DNA"/>
</dbReference>
<feature type="domain" description="Xaa-Pro dipeptidyl-peptidase C-terminal" evidence="2">
    <location>
        <begin position="111"/>
        <end position="294"/>
    </location>
</feature>
<dbReference type="Proteomes" id="UP001265083">
    <property type="component" value="Unassembled WGS sequence"/>
</dbReference>
<keyword evidence="3" id="KW-0378">Hydrolase</keyword>
<evidence type="ECO:0000313" key="4">
    <source>
        <dbReference type="Proteomes" id="UP001265083"/>
    </source>
</evidence>
<evidence type="ECO:0000313" key="3">
    <source>
        <dbReference type="EMBL" id="MDS1116823.1"/>
    </source>
</evidence>
<dbReference type="GO" id="GO:0016787">
    <property type="term" value="F:hydrolase activity"/>
    <property type="evidence" value="ECO:0007669"/>
    <property type="project" value="UniProtKB-KW"/>
</dbReference>
<feature type="region of interest" description="Disordered" evidence="1">
    <location>
        <begin position="328"/>
        <end position="363"/>
    </location>
</feature>
<dbReference type="SUPFAM" id="SSF49785">
    <property type="entry name" value="Galactose-binding domain-like"/>
    <property type="match status" value="1"/>
</dbReference>
<reference evidence="3 4" key="1">
    <citation type="submission" date="2023-08" db="EMBL/GenBank/DDBJ databases">
        <title>Bioegradation of LLDPE and BLDPE plastic by marine bacteria from coast plastic debris.</title>
        <authorList>
            <person name="Rong Z."/>
        </authorList>
    </citation>
    <scope>NUCLEOTIDE SEQUENCE [LARGE SCALE GENOMIC DNA]</scope>
    <source>
        <strain evidence="3 4">Z-2</strain>
    </source>
</reference>
<dbReference type="InterPro" id="IPR029058">
    <property type="entry name" value="AB_hydrolase_fold"/>
</dbReference>
<name>A0ABU2GZD0_9ACTN</name>
<comment type="caution">
    <text evidence="3">The sequence shown here is derived from an EMBL/GenBank/DDBJ whole genome shotgun (WGS) entry which is preliminary data.</text>
</comment>
<gene>
    <name evidence="3" type="ORF">RD149_24095</name>
</gene>
<proteinExistence type="predicted"/>
<dbReference type="Pfam" id="PF08530">
    <property type="entry name" value="PepX_C"/>
    <property type="match status" value="1"/>
</dbReference>
<dbReference type="Gene3D" id="2.60.120.260">
    <property type="entry name" value="Galactose-binding domain-like"/>
    <property type="match status" value="1"/>
</dbReference>
<feature type="region of interest" description="Disordered" evidence="1">
    <location>
        <begin position="288"/>
        <end position="312"/>
    </location>
</feature>
<evidence type="ECO:0000256" key="1">
    <source>
        <dbReference type="SAM" id="MobiDB-lite"/>
    </source>
</evidence>
<dbReference type="Gene3D" id="3.40.50.1820">
    <property type="entry name" value="alpha/beta hydrolase"/>
    <property type="match status" value="1"/>
</dbReference>
<feature type="compositionally biased region" description="Basic and acidic residues" evidence="1">
    <location>
        <begin position="298"/>
        <end position="312"/>
    </location>
</feature>
<protein>
    <submittedName>
        <fullName evidence="3">CocE/NonD family hydrolase C-terminal non-catalytic domain-containing protein</fullName>
    </submittedName>
</protein>
<organism evidence="3 4">
    <name type="scientific">Gordonia westfalica</name>
    <dbReference type="NCBI Taxonomy" id="158898"/>
    <lineage>
        <taxon>Bacteria</taxon>
        <taxon>Bacillati</taxon>
        <taxon>Actinomycetota</taxon>
        <taxon>Actinomycetes</taxon>
        <taxon>Mycobacteriales</taxon>
        <taxon>Gordoniaceae</taxon>
        <taxon>Gordonia</taxon>
    </lineage>
</organism>